<evidence type="ECO:0000313" key="1">
    <source>
        <dbReference type="EMBL" id="KAF0303164.1"/>
    </source>
</evidence>
<dbReference type="Proteomes" id="UP000440578">
    <property type="component" value="Unassembled WGS sequence"/>
</dbReference>
<sequence>MEIGSVAIGDARDICVATKWRLWRHLGILVQAPAASAEAAQVSQPGANSFPETTTVGTELEAAVELYAEED</sequence>
<keyword evidence="2" id="KW-1185">Reference proteome</keyword>
<evidence type="ECO:0000313" key="2">
    <source>
        <dbReference type="Proteomes" id="UP000440578"/>
    </source>
</evidence>
<dbReference type="AlphaFoldDB" id="A0A6A4WH48"/>
<reference evidence="1 2" key="1">
    <citation type="submission" date="2019-07" db="EMBL/GenBank/DDBJ databases">
        <title>Draft genome assembly of a fouling barnacle, Amphibalanus amphitrite (Darwin, 1854): The first reference genome for Thecostraca.</title>
        <authorList>
            <person name="Kim W."/>
        </authorList>
    </citation>
    <scope>NUCLEOTIDE SEQUENCE [LARGE SCALE GENOMIC DNA]</scope>
    <source>
        <strain evidence="1">SNU_AA5</strain>
        <tissue evidence="1">Soma without cirri and trophi</tissue>
    </source>
</reference>
<protein>
    <submittedName>
        <fullName evidence="1">Uncharacterized protein</fullName>
    </submittedName>
</protein>
<comment type="caution">
    <text evidence="1">The sequence shown here is derived from an EMBL/GenBank/DDBJ whole genome shotgun (WGS) entry which is preliminary data.</text>
</comment>
<proteinExistence type="predicted"/>
<dbReference type="EMBL" id="VIIS01000970">
    <property type="protein sequence ID" value="KAF0303164.1"/>
    <property type="molecule type" value="Genomic_DNA"/>
</dbReference>
<accession>A0A6A4WH48</accession>
<organism evidence="1 2">
    <name type="scientific">Amphibalanus amphitrite</name>
    <name type="common">Striped barnacle</name>
    <name type="synonym">Balanus amphitrite</name>
    <dbReference type="NCBI Taxonomy" id="1232801"/>
    <lineage>
        <taxon>Eukaryota</taxon>
        <taxon>Metazoa</taxon>
        <taxon>Ecdysozoa</taxon>
        <taxon>Arthropoda</taxon>
        <taxon>Crustacea</taxon>
        <taxon>Multicrustacea</taxon>
        <taxon>Cirripedia</taxon>
        <taxon>Thoracica</taxon>
        <taxon>Thoracicalcarea</taxon>
        <taxon>Balanomorpha</taxon>
        <taxon>Balanoidea</taxon>
        <taxon>Balanidae</taxon>
        <taxon>Amphibalaninae</taxon>
        <taxon>Amphibalanus</taxon>
    </lineage>
</organism>
<gene>
    <name evidence="1" type="ORF">FJT64_024874</name>
</gene>
<name>A0A6A4WH48_AMPAM</name>